<feature type="non-terminal residue" evidence="1">
    <location>
        <position position="266"/>
    </location>
</feature>
<evidence type="ECO:0000313" key="1">
    <source>
        <dbReference type="EMBL" id="SVC85730.1"/>
    </source>
</evidence>
<proteinExistence type="predicted"/>
<name>A0A382QLC9_9ZZZZ</name>
<protein>
    <recommendedName>
        <fullName evidence="2">Histidine kinase/HSP90-like ATPase domain-containing protein</fullName>
    </recommendedName>
</protein>
<dbReference type="EMBL" id="UINC01115015">
    <property type="protein sequence ID" value="SVC85730.1"/>
    <property type="molecule type" value="Genomic_DNA"/>
</dbReference>
<organism evidence="1">
    <name type="scientific">marine metagenome</name>
    <dbReference type="NCBI Taxonomy" id="408172"/>
    <lineage>
        <taxon>unclassified sequences</taxon>
        <taxon>metagenomes</taxon>
        <taxon>ecological metagenomes</taxon>
    </lineage>
</organism>
<sequence>MINDINIRVVHTSEQIKQFILQNLTQHQKDIIKATIRQFGLSRQAILKHMHTLIQEDRVVAHGKTRDRYYELMPLVNYSQSIDISNGFRPEKLIQDQIRPKLRHLPTNIREICELSLSALFNNVLNHSNGTHLSYKIYVTQDEVHLLIKDNGVGLFHKINDAQNLNGNHLSAIEVAKGRVTSDPLNHAGEELMTVLHLFDTGIIEATGLCLTFINKTSDWTLSESSQLKGTKIHLEIKTNSRRTCQEVFQRIFNREKRSARIPVKL</sequence>
<gene>
    <name evidence="1" type="ORF">METZ01_LOCUS338584</name>
</gene>
<dbReference type="Gene3D" id="3.30.565.10">
    <property type="entry name" value="Histidine kinase-like ATPase, C-terminal domain"/>
    <property type="match status" value="1"/>
</dbReference>
<accession>A0A382QLC9</accession>
<reference evidence="1" key="1">
    <citation type="submission" date="2018-05" db="EMBL/GenBank/DDBJ databases">
        <authorList>
            <person name="Lanie J.A."/>
            <person name="Ng W.-L."/>
            <person name="Kazmierczak K.M."/>
            <person name="Andrzejewski T.M."/>
            <person name="Davidsen T.M."/>
            <person name="Wayne K.J."/>
            <person name="Tettelin H."/>
            <person name="Glass J.I."/>
            <person name="Rusch D."/>
            <person name="Podicherti R."/>
            <person name="Tsui H.-C.T."/>
            <person name="Winkler M.E."/>
        </authorList>
    </citation>
    <scope>NUCLEOTIDE SEQUENCE</scope>
</reference>
<evidence type="ECO:0008006" key="2">
    <source>
        <dbReference type="Google" id="ProtNLM"/>
    </source>
</evidence>
<dbReference type="InterPro" id="IPR036890">
    <property type="entry name" value="HATPase_C_sf"/>
</dbReference>
<dbReference type="AlphaFoldDB" id="A0A382QLC9"/>